<reference evidence="2 3" key="1">
    <citation type="submission" date="2021-06" db="EMBL/GenBank/DDBJ databases">
        <authorList>
            <person name="Kallberg Y."/>
            <person name="Tangrot J."/>
            <person name="Rosling A."/>
        </authorList>
    </citation>
    <scope>NUCLEOTIDE SEQUENCE [LARGE SCALE GENOMIC DNA]</scope>
    <source>
        <strain evidence="2 3">120-4 pot B 10/14</strain>
    </source>
</reference>
<dbReference type="Proteomes" id="UP000789901">
    <property type="component" value="Unassembled WGS sequence"/>
</dbReference>
<feature type="compositionally biased region" description="Polar residues" evidence="1">
    <location>
        <begin position="90"/>
        <end position="106"/>
    </location>
</feature>
<dbReference type="EMBL" id="CAJVQB010024188">
    <property type="protein sequence ID" value="CAG8803551.1"/>
    <property type="molecule type" value="Genomic_DNA"/>
</dbReference>
<gene>
    <name evidence="2" type="ORF">GMARGA_LOCUS23674</name>
</gene>
<name>A0ABN7VY44_GIGMA</name>
<evidence type="ECO:0000313" key="3">
    <source>
        <dbReference type="Proteomes" id="UP000789901"/>
    </source>
</evidence>
<protein>
    <submittedName>
        <fullName evidence="2">16416_t:CDS:1</fullName>
    </submittedName>
</protein>
<comment type="caution">
    <text evidence="2">The sequence shown here is derived from an EMBL/GenBank/DDBJ whole genome shotgun (WGS) entry which is preliminary data.</text>
</comment>
<sequence length="106" mass="12084">MELPPNLVITKYQSTQLVDFQLEVWNRTSIIPPKPTITIYTDVSLTGLEQQNLIGESFLDSYFKSSVQDDYKPSDTLFNNTRMDNGLMVPSTNEDPNRLSYTTSNT</sequence>
<evidence type="ECO:0000256" key="1">
    <source>
        <dbReference type="SAM" id="MobiDB-lite"/>
    </source>
</evidence>
<feature type="region of interest" description="Disordered" evidence="1">
    <location>
        <begin position="82"/>
        <end position="106"/>
    </location>
</feature>
<accession>A0ABN7VY44</accession>
<evidence type="ECO:0000313" key="2">
    <source>
        <dbReference type="EMBL" id="CAG8803551.1"/>
    </source>
</evidence>
<proteinExistence type="predicted"/>
<keyword evidence="3" id="KW-1185">Reference proteome</keyword>
<organism evidence="2 3">
    <name type="scientific">Gigaspora margarita</name>
    <dbReference type="NCBI Taxonomy" id="4874"/>
    <lineage>
        <taxon>Eukaryota</taxon>
        <taxon>Fungi</taxon>
        <taxon>Fungi incertae sedis</taxon>
        <taxon>Mucoromycota</taxon>
        <taxon>Glomeromycotina</taxon>
        <taxon>Glomeromycetes</taxon>
        <taxon>Diversisporales</taxon>
        <taxon>Gigasporaceae</taxon>
        <taxon>Gigaspora</taxon>
    </lineage>
</organism>